<gene>
    <name evidence="2" type="ORF">EA661_13230</name>
</gene>
<accession>A0A4Q8LES1</accession>
<dbReference type="Proteomes" id="UP000291286">
    <property type="component" value="Unassembled WGS sequence"/>
</dbReference>
<feature type="region of interest" description="Disordered" evidence="1">
    <location>
        <begin position="27"/>
        <end position="46"/>
    </location>
</feature>
<evidence type="ECO:0000256" key="1">
    <source>
        <dbReference type="SAM" id="MobiDB-lite"/>
    </source>
</evidence>
<organism evidence="2 3">
    <name type="scientific">Pseudoxanthomonas winnipegensis</name>
    <dbReference type="NCBI Taxonomy" id="2480810"/>
    <lineage>
        <taxon>Bacteria</taxon>
        <taxon>Pseudomonadati</taxon>
        <taxon>Pseudomonadota</taxon>
        <taxon>Gammaproteobacteria</taxon>
        <taxon>Lysobacterales</taxon>
        <taxon>Lysobacteraceae</taxon>
        <taxon>Pseudoxanthomonas</taxon>
    </lineage>
</organism>
<evidence type="ECO:0000313" key="2">
    <source>
        <dbReference type="EMBL" id="TAA27705.1"/>
    </source>
</evidence>
<dbReference type="AlphaFoldDB" id="A0A4Q8LES1"/>
<dbReference type="RefSeq" id="WP_130519487.1">
    <property type="nucleotide sequence ID" value="NZ_SHMA01000013.1"/>
</dbReference>
<comment type="caution">
    <text evidence="2">The sequence shown here is derived from an EMBL/GenBank/DDBJ whole genome shotgun (WGS) entry which is preliminary data.</text>
</comment>
<evidence type="ECO:0000313" key="3">
    <source>
        <dbReference type="Proteomes" id="UP000291286"/>
    </source>
</evidence>
<dbReference type="EMBL" id="SHMB01000005">
    <property type="protein sequence ID" value="TAA27705.1"/>
    <property type="molecule type" value="Genomic_DNA"/>
</dbReference>
<proteinExistence type="predicted"/>
<reference evidence="2 3" key="1">
    <citation type="submission" date="2019-02" db="EMBL/GenBank/DDBJ databases">
        <title>WGS of Pseudoxanthomonas species novum from clinical isolates.</title>
        <authorList>
            <person name="Bernier A.-M."/>
            <person name="Bernard K."/>
            <person name="Vachon A."/>
        </authorList>
    </citation>
    <scope>NUCLEOTIDE SEQUENCE [LARGE SCALE GENOMIC DNA]</scope>
    <source>
        <strain evidence="2 3">NML171202</strain>
    </source>
</reference>
<protein>
    <submittedName>
        <fullName evidence="2">Uncharacterized protein</fullName>
    </submittedName>
</protein>
<name>A0A4Q8LES1_9GAMM</name>
<sequence length="69" mass="7587">MPIRARNLLRPDAACASADVLTPVERHVARAQRRSPRQVAPTPAVGMPRASRLRWGDVPALRQVLLALL</sequence>